<comment type="similarity">
    <text evidence="6">Belongs to the tRNA(Ile)-lysidine synthase family.</text>
</comment>
<accession>A0A2P8FE22</accession>
<dbReference type="EC" id="6.3.4.19" evidence="6"/>
<name>A0A2P8FE22_9RHOB</name>
<evidence type="ECO:0000256" key="1">
    <source>
        <dbReference type="ARBA" id="ARBA00022598"/>
    </source>
</evidence>
<comment type="function">
    <text evidence="6">Ligates lysine onto the cytidine present at position 34 of the AUA codon-specific tRNA(Ile) that contains the anticodon CAU, in an ATP-dependent manner. Cytidine is converted to lysidine, thus changing the amino acid specificity of the tRNA from methionine to isoleucine.</text>
</comment>
<gene>
    <name evidence="6" type="primary">tilS</name>
    <name evidence="8" type="ORF">CLV88_10424</name>
</gene>
<dbReference type="NCBIfam" id="TIGR02432">
    <property type="entry name" value="lysidine_TilS_N"/>
    <property type="match status" value="1"/>
</dbReference>
<dbReference type="GO" id="GO:0005524">
    <property type="term" value="F:ATP binding"/>
    <property type="evidence" value="ECO:0007669"/>
    <property type="project" value="UniProtKB-UniRule"/>
</dbReference>
<evidence type="ECO:0000256" key="2">
    <source>
        <dbReference type="ARBA" id="ARBA00022694"/>
    </source>
</evidence>
<dbReference type="GO" id="GO:0005737">
    <property type="term" value="C:cytoplasm"/>
    <property type="evidence" value="ECO:0007669"/>
    <property type="project" value="UniProtKB-SubCell"/>
</dbReference>
<proteinExistence type="inferred from homology"/>
<dbReference type="Proteomes" id="UP000240418">
    <property type="component" value="Unassembled WGS sequence"/>
</dbReference>
<dbReference type="RefSeq" id="WP_106607995.1">
    <property type="nucleotide sequence ID" value="NZ_PYGJ01000004.1"/>
</dbReference>
<feature type="binding site" evidence="6">
    <location>
        <begin position="24"/>
        <end position="29"/>
    </location>
    <ligand>
        <name>ATP</name>
        <dbReference type="ChEBI" id="CHEBI:30616"/>
    </ligand>
</feature>
<evidence type="ECO:0000256" key="4">
    <source>
        <dbReference type="ARBA" id="ARBA00022840"/>
    </source>
</evidence>
<dbReference type="GO" id="GO:0032267">
    <property type="term" value="F:tRNA(Ile)-lysidine synthase activity"/>
    <property type="evidence" value="ECO:0007669"/>
    <property type="project" value="UniProtKB-EC"/>
</dbReference>
<protein>
    <recommendedName>
        <fullName evidence="6">tRNA(Ile)-lysidine synthase</fullName>
        <ecNumber evidence="6">6.3.4.19</ecNumber>
    </recommendedName>
    <alternativeName>
        <fullName evidence="6">tRNA(Ile)-2-lysyl-cytidine synthase</fullName>
    </alternativeName>
    <alternativeName>
        <fullName evidence="6">tRNA(Ile)-lysidine synthetase</fullName>
    </alternativeName>
</protein>
<evidence type="ECO:0000256" key="3">
    <source>
        <dbReference type="ARBA" id="ARBA00022741"/>
    </source>
</evidence>
<comment type="subcellular location">
    <subcellularLocation>
        <location evidence="6">Cytoplasm</location>
    </subcellularLocation>
</comment>
<evidence type="ECO:0000259" key="7">
    <source>
        <dbReference type="Pfam" id="PF01171"/>
    </source>
</evidence>
<feature type="domain" description="tRNA(Ile)-lysidine/2-thiocytidine synthase N-terminal" evidence="7">
    <location>
        <begin position="19"/>
        <end position="192"/>
    </location>
</feature>
<comment type="caution">
    <text evidence="8">The sequence shown here is derived from an EMBL/GenBank/DDBJ whole genome shotgun (WGS) entry which is preliminary data.</text>
</comment>
<keyword evidence="2 6" id="KW-0819">tRNA processing</keyword>
<keyword evidence="9" id="KW-1185">Reference proteome</keyword>
<comment type="domain">
    <text evidence="6">The N-terminal region contains the highly conserved SGGXDS motif, predicted to be a P-loop motif involved in ATP binding.</text>
</comment>
<dbReference type="HAMAP" id="MF_01161">
    <property type="entry name" value="tRNA_Ile_lys_synt"/>
    <property type="match status" value="1"/>
</dbReference>
<dbReference type="InterPro" id="IPR012094">
    <property type="entry name" value="tRNA_Ile_lys_synt"/>
</dbReference>
<keyword evidence="6" id="KW-0963">Cytoplasm</keyword>
<keyword evidence="4 6" id="KW-0067">ATP-binding</keyword>
<dbReference type="EMBL" id="PYGJ01000004">
    <property type="protein sequence ID" value="PSL19966.1"/>
    <property type="molecule type" value="Genomic_DNA"/>
</dbReference>
<keyword evidence="1 6" id="KW-0436">Ligase</keyword>
<dbReference type="PANTHER" id="PTHR43033:SF1">
    <property type="entry name" value="TRNA(ILE)-LYSIDINE SYNTHASE-RELATED"/>
    <property type="match status" value="1"/>
</dbReference>
<dbReference type="InterPro" id="IPR014729">
    <property type="entry name" value="Rossmann-like_a/b/a_fold"/>
</dbReference>
<evidence type="ECO:0000313" key="8">
    <source>
        <dbReference type="EMBL" id="PSL19966.1"/>
    </source>
</evidence>
<dbReference type="PANTHER" id="PTHR43033">
    <property type="entry name" value="TRNA(ILE)-LYSIDINE SYNTHASE-RELATED"/>
    <property type="match status" value="1"/>
</dbReference>
<comment type="catalytic activity">
    <reaction evidence="5 6">
        <text>cytidine(34) in tRNA(Ile2) + L-lysine + ATP = lysidine(34) in tRNA(Ile2) + AMP + diphosphate + H(+)</text>
        <dbReference type="Rhea" id="RHEA:43744"/>
        <dbReference type="Rhea" id="RHEA-COMP:10625"/>
        <dbReference type="Rhea" id="RHEA-COMP:10670"/>
        <dbReference type="ChEBI" id="CHEBI:15378"/>
        <dbReference type="ChEBI" id="CHEBI:30616"/>
        <dbReference type="ChEBI" id="CHEBI:32551"/>
        <dbReference type="ChEBI" id="CHEBI:33019"/>
        <dbReference type="ChEBI" id="CHEBI:82748"/>
        <dbReference type="ChEBI" id="CHEBI:83665"/>
        <dbReference type="ChEBI" id="CHEBI:456215"/>
        <dbReference type="EC" id="6.3.4.19"/>
    </reaction>
</comment>
<dbReference type="AlphaFoldDB" id="A0A2P8FE22"/>
<dbReference type="SUPFAM" id="SSF52402">
    <property type="entry name" value="Adenine nucleotide alpha hydrolases-like"/>
    <property type="match status" value="1"/>
</dbReference>
<evidence type="ECO:0000256" key="5">
    <source>
        <dbReference type="ARBA" id="ARBA00048539"/>
    </source>
</evidence>
<dbReference type="CDD" id="cd01992">
    <property type="entry name" value="TilS_N"/>
    <property type="match status" value="1"/>
</dbReference>
<dbReference type="Gene3D" id="3.40.50.620">
    <property type="entry name" value="HUPs"/>
    <property type="match status" value="1"/>
</dbReference>
<evidence type="ECO:0000313" key="9">
    <source>
        <dbReference type="Proteomes" id="UP000240418"/>
    </source>
</evidence>
<dbReference type="GO" id="GO:0006400">
    <property type="term" value="P:tRNA modification"/>
    <property type="evidence" value="ECO:0007669"/>
    <property type="project" value="UniProtKB-UniRule"/>
</dbReference>
<evidence type="ECO:0000256" key="6">
    <source>
        <dbReference type="HAMAP-Rule" id="MF_01161"/>
    </source>
</evidence>
<keyword evidence="3 6" id="KW-0547">Nucleotide-binding</keyword>
<sequence length="401" mass="43522">MDRLAETLAGFFVGDAPRIGVAVSGGGDSMAMLDLLRRAGVALDVVSVDHGFRAEAADEMTLVARYCARHVLRHDVLSWSWDGRGNKQDAAREGRAALIADWAVARGLGHVALGHTLDDQAETVLMRLSRGSGVDGLAAMMPVSQRLGVRWLRPVLSVQRAELRAYLRAEEQAWADDPSNDDTSYDRVRVRKLLEGLEPMGLSAKRLARTAAHMARARDALDWALGALVREVVTLDSGDVVITLPKFAAAPEDLQTRLLARALGWISGDAYKPRYSALEAALKSKTVFALSGCLVIRKRDQLRITREWAAVAESCCAVGELWDGRWRLTGDAQNGMEIRALGEAGLAECTEWRATGRPRQSLLASPSVWHNGVLVAAPLAGLDAGWYAEIVPEHGDFVGLC</sequence>
<dbReference type="OrthoDB" id="9807403at2"/>
<dbReference type="InterPro" id="IPR011063">
    <property type="entry name" value="TilS/TtcA_N"/>
</dbReference>
<dbReference type="Pfam" id="PF01171">
    <property type="entry name" value="ATP_bind_3"/>
    <property type="match status" value="1"/>
</dbReference>
<reference evidence="8 9" key="1">
    <citation type="submission" date="2018-03" db="EMBL/GenBank/DDBJ databases">
        <title>Genomic Encyclopedia of Archaeal and Bacterial Type Strains, Phase II (KMG-II): from individual species to whole genera.</title>
        <authorList>
            <person name="Goeker M."/>
        </authorList>
    </citation>
    <scope>NUCLEOTIDE SEQUENCE [LARGE SCALE GENOMIC DNA]</scope>
    <source>
        <strain evidence="8 9">DSM 100673</strain>
    </source>
</reference>
<organism evidence="8 9">
    <name type="scientific">Shimia abyssi</name>
    <dbReference type="NCBI Taxonomy" id="1662395"/>
    <lineage>
        <taxon>Bacteria</taxon>
        <taxon>Pseudomonadati</taxon>
        <taxon>Pseudomonadota</taxon>
        <taxon>Alphaproteobacteria</taxon>
        <taxon>Rhodobacterales</taxon>
        <taxon>Roseobacteraceae</taxon>
    </lineage>
</organism>
<dbReference type="InterPro" id="IPR012795">
    <property type="entry name" value="tRNA_Ile_lys_synt_N"/>
</dbReference>